<proteinExistence type="predicted"/>
<protein>
    <recommendedName>
        <fullName evidence="3">Cell fate regulator YmcA, YheA/YmcA/DUF963 family (Controls sporulation, competence, biofilm development)</fullName>
    </recommendedName>
</protein>
<dbReference type="Proteomes" id="UP000654670">
    <property type="component" value="Unassembled WGS sequence"/>
</dbReference>
<organism evidence="1 2">
    <name type="scientific">Sporolactobacillus putidus</name>
    <dbReference type="NCBI Taxonomy" id="492735"/>
    <lineage>
        <taxon>Bacteria</taxon>
        <taxon>Bacillati</taxon>
        <taxon>Bacillota</taxon>
        <taxon>Bacilli</taxon>
        <taxon>Bacillales</taxon>
        <taxon>Sporolactobacillaceae</taxon>
        <taxon>Sporolactobacillus</taxon>
    </lineage>
</organism>
<evidence type="ECO:0000313" key="2">
    <source>
        <dbReference type="Proteomes" id="UP000654670"/>
    </source>
</evidence>
<dbReference type="PANTHER" id="PTHR38448">
    <property type="entry name" value="REGULATORY PROTEIN YLBF-RELATED"/>
    <property type="match status" value="1"/>
</dbReference>
<gene>
    <name evidence="1" type="primary">ymcA</name>
    <name evidence="1" type="ORF">GCM10007968_31680</name>
</gene>
<dbReference type="AlphaFoldDB" id="A0A917W452"/>
<dbReference type="InterPro" id="IPR052767">
    <property type="entry name" value="Bact_com_dev_regulator"/>
</dbReference>
<name>A0A917W452_9BACL</name>
<dbReference type="Pfam" id="PF06133">
    <property type="entry name" value="Com_YlbF"/>
    <property type="match status" value="1"/>
</dbReference>
<dbReference type="InterPro" id="IPR023378">
    <property type="entry name" value="YheA/YmcA-like_dom_sf"/>
</dbReference>
<dbReference type="InterPro" id="IPR016783">
    <property type="entry name" value="Biofilm_formation_YmcA"/>
</dbReference>
<evidence type="ECO:0000313" key="1">
    <source>
        <dbReference type="EMBL" id="GGL65322.1"/>
    </source>
</evidence>
<dbReference type="SUPFAM" id="SSF158622">
    <property type="entry name" value="YheA/YmcA-like"/>
    <property type="match status" value="1"/>
</dbReference>
<dbReference type="EMBL" id="BMOK01000022">
    <property type="protein sequence ID" value="GGL65322.1"/>
    <property type="molecule type" value="Genomic_DNA"/>
</dbReference>
<comment type="caution">
    <text evidence="1">The sequence shown here is derived from an EMBL/GenBank/DDBJ whole genome shotgun (WGS) entry which is preliminary data.</text>
</comment>
<dbReference type="PANTHER" id="PTHR38448:SF1">
    <property type="entry name" value="YLBF FAMILY REGULATOR"/>
    <property type="match status" value="1"/>
</dbReference>
<keyword evidence="2" id="KW-1185">Reference proteome</keyword>
<dbReference type="InterPro" id="IPR010368">
    <property type="entry name" value="Com_YlbF"/>
</dbReference>
<accession>A0A917W452</accession>
<evidence type="ECO:0008006" key="3">
    <source>
        <dbReference type="Google" id="ProtNLM"/>
    </source>
</evidence>
<reference evidence="1" key="1">
    <citation type="journal article" date="2014" name="Int. J. Syst. Evol. Microbiol.">
        <title>Complete genome sequence of Corynebacterium casei LMG S-19264T (=DSM 44701T), isolated from a smear-ripened cheese.</title>
        <authorList>
            <consortium name="US DOE Joint Genome Institute (JGI-PGF)"/>
            <person name="Walter F."/>
            <person name="Albersmeier A."/>
            <person name="Kalinowski J."/>
            <person name="Ruckert C."/>
        </authorList>
    </citation>
    <scope>NUCLEOTIDE SEQUENCE</scope>
    <source>
        <strain evidence="1">JCM 15325</strain>
    </source>
</reference>
<dbReference type="PIRSF" id="PIRSF021287">
    <property type="entry name" value="Biofilm_formation_YmcA"/>
    <property type="match status" value="1"/>
</dbReference>
<reference evidence="1" key="2">
    <citation type="submission" date="2020-09" db="EMBL/GenBank/DDBJ databases">
        <authorList>
            <person name="Sun Q."/>
            <person name="Ohkuma M."/>
        </authorList>
    </citation>
    <scope>NUCLEOTIDE SEQUENCE</scope>
    <source>
        <strain evidence="1">JCM 15325</strain>
    </source>
</reference>
<dbReference type="RefSeq" id="WP_188805144.1">
    <property type="nucleotide sequence ID" value="NZ_BMOK01000022.1"/>
</dbReference>
<sequence>MNKPYSTEDILAKTKIIAEHLSSAEQVRFYRQAEAKISANQKVQRLVDEIKKLQKESVNLQHFQKHEAYKQNEAKIDRLQAELNSIPVVQEFRQSQEEVNDFLQLMVNLMSKRVADEAERHPEPREQE</sequence>
<dbReference type="Gene3D" id="1.20.1500.10">
    <property type="entry name" value="YheA/YmcA-like"/>
    <property type="match status" value="1"/>
</dbReference>